<evidence type="ECO:0000313" key="2">
    <source>
        <dbReference type="Proteomes" id="UP000320176"/>
    </source>
</evidence>
<reference evidence="1 2" key="1">
    <citation type="submission" date="2019-02" db="EMBL/GenBank/DDBJ databases">
        <title>Deep-cultivation of Planctomycetes and their phenomic and genomic characterization uncovers novel biology.</title>
        <authorList>
            <person name="Wiegand S."/>
            <person name="Jogler M."/>
            <person name="Boedeker C."/>
            <person name="Pinto D."/>
            <person name="Vollmers J."/>
            <person name="Rivas-Marin E."/>
            <person name="Kohn T."/>
            <person name="Peeters S.H."/>
            <person name="Heuer A."/>
            <person name="Rast P."/>
            <person name="Oberbeckmann S."/>
            <person name="Bunk B."/>
            <person name="Jeske O."/>
            <person name="Meyerdierks A."/>
            <person name="Storesund J.E."/>
            <person name="Kallscheuer N."/>
            <person name="Luecker S."/>
            <person name="Lage O.M."/>
            <person name="Pohl T."/>
            <person name="Merkel B.J."/>
            <person name="Hornburger P."/>
            <person name="Mueller R.-W."/>
            <person name="Bruemmer F."/>
            <person name="Labrenz M."/>
            <person name="Spormann A.M."/>
            <person name="Op Den Camp H."/>
            <person name="Overmann J."/>
            <person name="Amann R."/>
            <person name="Jetten M.S.M."/>
            <person name="Mascher T."/>
            <person name="Medema M.H."/>
            <person name="Devos D.P."/>
            <person name="Kaster A.-K."/>
            <person name="Ovreas L."/>
            <person name="Rohde M."/>
            <person name="Galperin M.Y."/>
            <person name="Jogler C."/>
        </authorList>
    </citation>
    <scope>NUCLEOTIDE SEQUENCE [LARGE SCALE GENOMIC DNA]</scope>
    <source>
        <strain evidence="1 2">Pla52n</strain>
    </source>
</reference>
<keyword evidence="2" id="KW-1185">Reference proteome</keyword>
<evidence type="ECO:0008006" key="3">
    <source>
        <dbReference type="Google" id="ProtNLM"/>
    </source>
</evidence>
<dbReference type="AlphaFoldDB" id="A0A5C6AH91"/>
<sequence length="79" mass="8446">MMTIQQASTREANLILRIQSVLEAHAQLSPYHLGLDVTMEGPRVVLRGVLPSAALKQALVPAIRQAGVLGQVCNCVEVA</sequence>
<organism evidence="1 2">
    <name type="scientific">Stieleria varia</name>
    <dbReference type="NCBI Taxonomy" id="2528005"/>
    <lineage>
        <taxon>Bacteria</taxon>
        <taxon>Pseudomonadati</taxon>
        <taxon>Planctomycetota</taxon>
        <taxon>Planctomycetia</taxon>
        <taxon>Pirellulales</taxon>
        <taxon>Pirellulaceae</taxon>
        <taxon>Stieleria</taxon>
    </lineage>
</organism>
<dbReference type="Proteomes" id="UP000320176">
    <property type="component" value="Unassembled WGS sequence"/>
</dbReference>
<evidence type="ECO:0000313" key="1">
    <source>
        <dbReference type="EMBL" id="TWT98431.1"/>
    </source>
</evidence>
<comment type="caution">
    <text evidence="1">The sequence shown here is derived from an EMBL/GenBank/DDBJ whole genome shotgun (WGS) entry which is preliminary data.</text>
</comment>
<dbReference type="EMBL" id="SJPN01000006">
    <property type="protein sequence ID" value="TWT98431.1"/>
    <property type="molecule type" value="Genomic_DNA"/>
</dbReference>
<dbReference type="RefSeq" id="WP_146522011.1">
    <property type="nucleotide sequence ID" value="NZ_CP151726.1"/>
</dbReference>
<name>A0A5C6AH91_9BACT</name>
<proteinExistence type="predicted"/>
<protein>
    <recommendedName>
        <fullName evidence="3">BON domain protein</fullName>
    </recommendedName>
</protein>
<accession>A0A5C6AH91</accession>
<dbReference type="OrthoDB" id="289144at2"/>
<gene>
    <name evidence="1" type="ORF">Pla52n_49450</name>
</gene>